<dbReference type="AlphaFoldDB" id="A0A0A9AVZ4"/>
<organism evidence="1">
    <name type="scientific">Arundo donax</name>
    <name type="common">Giant reed</name>
    <name type="synonym">Donax arundinaceus</name>
    <dbReference type="NCBI Taxonomy" id="35708"/>
    <lineage>
        <taxon>Eukaryota</taxon>
        <taxon>Viridiplantae</taxon>
        <taxon>Streptophyta</taxon>
        <taxon>Embryophyta</taxon>
        <taxon>Tracheophyta</taxon>
        <taxon>Spermatophyta</taxon>
        <taxon>Magnoliopsida</taxon>
        <taxon>Liliopsida</taxon>
        <taxon>Poales</taxon>
        <taxon>Poaceae</taxon>
        <taxon>PACMAD clade</taxon>
        <taxon>Arundinoideae</taxon>
        <taxon>Arundineae</taxon>
        <taxon>Arundo</taxon>
    </lineage>
</organism>
<name>A0A0A9AVZ4_ARUDO</name>
<proteinExistence type="predicted"/>
<reference evidence="1" key="1">
    <citation type="submission" date="2014-09" db="EMBL/GenBank/DDBJ databases">
        <authorList>
            <person name="Magalhaes I.L.F."/>
            <person name="Oliveira U."/>
            <person name="Santos F.R."/>
            <person name="Vidigal T.H.D.A."/>
            <person name="Brescovit A.D."/>
            <person name="Santos A.J."/>
        </authorList>
    </citation>
    <scope>NUCLEOTIDE SEQUENCE</scope>
    <source>
        <tissue evidence="1">Shoot tissue taken approximately 20 cm above the soil surface</tissue>
    </source>
</reference>
<accession>A0A0A9AVZ4</accession>
<reference evidence="1" key="2">
    <citation type="journal article" date="2015" name="Data Brief">
        <title>Shoot transcriptome of the giant reed, Arundo donax.</title>
        <authorList>
            <person name="Barrero R.A."/>
            <person name="Guerrero F.D."/>
            <person name="Moolhuijzen P."/>
            <person name="Goolsby J.A."/>
            <person name="Tidwell J."/>
            <person name="Bellgard S.E."/>
            <person name="Bellgard M.I."/>
        </authorList>
    </citation>
    <scope>NUCLEOTIDE SEQUENCE</scope>
    <source>
        <tissue evidence="1">Shoot tissue taken approximately 20 cm above the soil surface</tissue>
    </source>
</reference>
<dbReference type="EMBL" id="GBRH01244830">
    <property type="protein sequence ID" value="JAD53065.1"/>
    <property type="molecule type" value="Transcribed_RNA"/>
</dbReference>
<sequence length="46" mass="5620">MYFAEFLFDVYKGLFHCLDRMRLISRLFYIDLVDQEHPLITCFKNG</sequence>
<evidence type="ECO:0000313" key="1">
    <source>
        <dbReference type="EMBL" id="JAD53065.1"/>
    </source>
</evidence>
<protein>
    <submittedName>
        <fullName evidence="1">Uncharacterized protein</fullName>
    </submittedName>
</protein>